<proteinExistence type="predicted"/>
<dbReference type="SUPFAM" id="SSF51735">
    <property type="entry name" value="NAD(P)-binding Rossmann-fold domains"/>
    <property type="match status" value="1"/>
</dbReference>
<organism evidence="2 3">
    <name type="scientific">Rhizocola hellebori</name>
    <dbReference type="NCBI Taxonomy" id="1392758"/>
    <lineage>
        <taxon>Bacteria</taxon>
        <taxon>Bacillati</taxon>
        <taxon>Actinomycetota</taxon>
        <taxon>Actinomycetes</taxon>
        <taxon>Micromonosporales</taxon>
        <taxon>Micromonosporaceae</taxon>
        <taxon>Rhizocola</taxon>
    </lineage>
</organism>
<dbReference type="InterPro" id="IPR036291">
    <property type="entry name" value="NAD(P)-bd_dom_sf"/>
</dbReference>
<dbReference type="Gene3D" id="3.90.25.10">
    <property type="entry name" value="UDP-galactose 4-epimerase, domain 1"/>
    <property type="match status" value="1"/>
</dbReference>
<sequence>MLLVTGASGNLGALVHAGLVEKGLAPLAGTRTPARFAALGRMLDFDDPATLDLSGVQTLLLISAGYGEDDVVIARHHRVISAAEQAGVRHVIYTSLTGAGDHLAFALAHRWTEQRLQRSSMTWTILRNGLYAELFGLLAAPIDGVITAPFGDGALAAVTRQDLADAAVAVAAAPQAHLNRCYELVGSVALTAAELAAALDVPYKPVALADQRRALAHANLLPFQPPMVMSMYSAVAAGFLGSVDGDLATLLARAPRPALPVAVAASQ</sequence>
<protein>
    <submittedName>
        <fullName evidence="2">NAD(P)-dependent oxidoreductase</fullName>
    </submittedName>
</protein>
<comment type="caution">
    <text evidence="2">The sequence shown here is derived from an EMBL/GenBank/DDBJ whole genome shotgun (WGS) entry which is preliminary data.</text>
</comment>
<dbReference type="PANTHER" id="PTHR47129">
    <property type="entry name" value="QUINONE OXIDOREDUCTASE 2"/>
    <property type="match status" value="1"/>
</dbReference>
<feature type="domain" description="NAD(P)-binding" evidence="1">
    <location>
        <begin position="6"/>
        <end position="174"/>
    </location>
</feature>
<dbReference type="Proteomes" id="UP000612899">
    <property type="component" value="Unassembled WGS sequence"/>
</dbReference>
<name>A0A8J3Q940_9ACTN</name>
<dbReference type="AlphaFoldDB" id="A0A8J3Q940"/>
<dbReference type="Gene3D" id="3.40.50.720">
    <property type="entry name" value="NAD(P)-binding Rossmann-like Domain"/>
    <property type="match status" value="1"/>
</dbReference>
<evidence type="ECO:0000259" key="1">
    <source>
        <dbReference type="Pfam" id="PF13460"/>
    </source>
</evidence>
<dbReference type="PANTHER" id="PTHR47129:SF1">
    <property type="entry name" value="NMRA-LIKE DOMAIN-CONTAINING PROTEIN"/>
    <property type="match status" value="1"/>
</dbReference>
<dbReference type="InterPro" id="IPR052718">
    <property type="entry name" value="NmrA-type_oxidoreductase"/>
</dbReference>
<evidence type="ECO:0000313" key="2">
    <source>
        <dbReference type="EMBL" id="GIH06423.1"/>
    </source>
</evidence>
<dbReference type="Pfam" id="PF13460">
    <property type="entry name" value="NAD_binding_10"/>
    <property type="match status" value="1"/>
</dbReference>
<evidence type="ECO:0000313" key="3">
    <source>
        <dbReference type="Proteomes" id="UP000612899"/>
    </source>
</evidence>
<gene>
    <name evidence="2" type="ORF">Rhe02_44900</name>
</gene>
<reference evidence="2" key="1">
    <citation type="submission" date="2021-01" db="EMBL/GenBank/DDBJ databases">
        <title>Whole genome shotgun sequence of Rhizocola hellebori NBRC 109834.</title>
        <authorList>
            <person name="Komaki H."/>
            <person name="Tamura T."/>
        </authorList>
    </citation>
    <scope>NUCLEOTIDE SEQUENCE</scope>
    <source>
        <strain evidence="2">NBRC 109834</strain>
    </source>
</reference>
<dbReference type="EMBL" id="BONY01000027">
    <property type="protein sequence ID" value="GIH06423.1"/>
    <property type="molecule type" value="Genomic_DNA"/>
</dbReference>
<dbReference type="InterPro" id="IPR016040">
    <property type="entry name" value="NAD(P)-bd_dom"/>
</dbReference>
<keyword evidence="3" id="KW-1185">Reference proteome</keyword>
<accession>A0A8J3Q940</accession>